<evidence type="ECO:0008006" key="5">
    <source>
        <dbReference type="Google" id="ProtNLM"/>
    </source>
</evidence>
<evidence type="ECO:0000313" key="2">
    <source>
        <dbReference type="EMBL" id="CAF0868680.1"/>
    </source>
</evidence>
<dbReference type="AlphaFoldDB" id="A0A815QJT3"/>
<sequence length="225" mass="24391">MLSSFRDMRPYLSACFLIAYVALVESACQQPRRFYVDCGATRSLQNSANLCAKYGMTLLNLTNSSTIVSQVLDLNQTLYSINCNSLFWFSSGNKTGILANAESLGAVLTSLLTGLGDLLGGVLNLVGTLLCSLLFVPCPTTTTPAPITQAITVCVRPIQQRVIQKCLTQTARADMKTFQFNEQPMYGGVIDTFASRSRMTCSGVCSSMNECIGISYINGICSLYM</sequence>
<dbReference type="EMBL" id="CAJNOR010003972">
    <property type="protein sequence ID" value="CAF1464297.1"/>
    <property type="molecule type" value="Genomic_DNA"/>
</dbReference>
<dbReference type="Proteomes" id="UP000663852">
    <property type="component" value="Unassembled WGS sequence"/>
</dbReference>
<feature type="signal peptide" evidence="1">
    <location>
        <begin position="1"/>
        <end position="26"/>
    </location>
</feature>
<comment type="caution">
    <text evidence="3">The sequence shown here is derived from an EMBL/GenBank/DDBJ whole genome shotgun (WGS) entry which is preliminary data.</text>
</comment>
<evidence type="ECO:0000313" key="3">
    <source>
        <dbReference type="EMBL" id="CAF1464297.1"/>
    </source>
</evidence>
<feature type="chain" id="PRO_5036228554" description="Apple domain-containing protein" evidence="1">
    <location>
        <begin position="27"/>
        <end position="225"/>
    </location>
</feature>
<keyword evidence="1" id="KW-0732">Signal</keyword>
<gene>
    <name evidence="2" type="ORF">EDS130_LOCUS8177</name>
    <name evidence="3" type="ORF">XAT740_LOCUS37614</name>
</gene>
<dbReference type="Proteomes" id="UP000663828">
    <property type="component" value="Unassembled WGS sequence"/>
</dbReference>
<accession>A0A815QJT3</accession>
<dbReference type="OrthoDB" id="10060964at2759"/>
<name>A0A815QJT3_ADIRI</name>
<protein>
    <recommendedName>
        <fullName evidence="5">Apple domain-containing protein</fullName>
    </recommendedName>
</protein>
<proteinExistence type="predicted"/>
<reference evidence="3" key="1">
    <citation type="submission" date="2021-02" db="EMBL/GenBank/DDBJ databases">
        <authorList>
            <person name="Nowell W R."/>
        </authorList>
    </citation>
    <scope>NUCLEOTIDE SEQUENCE</scope>
</reference>
<keyword evidence="4" id="KW-1185">Reference proteome</keyword>
<evidence type="ECO:0000256" key="1">
    <source>
        <dbReference type="SAM" id="SignalP"/>
    </source>
</evidence>
<organism evidence="3 4">
    <name type="scientific">Adineta ricciae</name>
    <name type="common">Rotifer</name>
    <dbReference type="NCBI Taxonomy" id="249248"/>
    <lineage>
        <taxon>Eukaryota</taxon>
        <taxon>Metazoa</taxon>
        <taxon>Spiralia</taxon>
        <taxon>Gnathifera</taxon>
        <taxon>Rotifera</taxon>
        <taxon>Eurotatoria</taxon>
        <taxon>Bdelloidea</taxon>
        <taxon>Adinetida</taxon>
        <taxon>Adinetidae</taxon>
        <taxon>Adineta</taxon>
    </lineage>
</organism>
<evidence type="ECO:0000313" key="4">
    <source>
        <dbReference type="Proteomes" id="UP000663828"/>
    </source>
</evidence>
<dbReference type="EMBL" id="CAJNOJ010000026">
    <property type="protein sequence ID" value="CAF0868680.1"/>
    <property type="molecule type" value="Genomic_DNA"/>
</dbReference>